<dbReference type="Gene3D" id="3.80.10.10">
    <property type="entry name" value="Ribonuclease Inhibitor"/>
    <property type="match status" value="2"/>
</dbReference>
<dbReference type="SUPFAM" id="SSF52058">
    <property type="entry name" value="L domain-like"/>
    <property type="match status" value="1"/>
</dbReference>
<keyword evidence="2" id="KW-1185">Reference proteome</keyword>
<dbReference type="InterPro" id="IPR032675">
    <property type="entry name" value="LRR_dom_sf"/>
</dbReference>
<sequence>MILRWVDVISWKEFNCYLAQSEIAELSLSSKLWRKKLVSIVFRKIGDKGVLERIQGELDFSSSHRSTDHNHEKMVHNALDEKINCIPDVDESIQDESSYLEECDCADPFQDIHDQNCNIYISTAIDEIKVICKEFQYYAISLKVCENSSTFPYHYHYIVPYIECFSNLKHLNLSYTICYQDRLNTAFSKLSKLESLVLKNIEVICEPYCYESVVNIELPRSLKSLYISRGKIHQEEYENDHSDIDYDGLLEECLYLTYRPANLPNLKKLIYISDIGNFDNIVGEFFTLNPQLEYLGSSKNGFTTYLLDQISSQSNLKHIEIFQEEYDSSTGLEIRTNPLHSVESLYVSVGENIDLYFTKIITSACLNISHLSLNIEHYWGDLIEDFYDIFSKLTRLRVLTIYDYNCHIGFILSILKGPSIQRLNLVDYDLDSLNLSLIEQQSNIKHVHISYKSPNLTKIKLELNISFQKNLNWRMLVFYDSINCYKIDN</sequence>
<proteinExistence type="predicted"/>
<dbReference type="AlphaFoldDB" id="A0A137P6Q1"/>
<evidence type="ECO:0008006" key="3">
    <source>
        <dbReference type="Google" id="ProtNLM"/>
    </source>
</evidence>
<reference evidence="1 2" key="1">
    <citation type="journal article" date="2015" name="Genome Biol. Evol.">
        <title>Phylogenomic analyses indicate that early fungi evolved digesting cell walls of algal ancestors of land plants.</title>
        <authorList>
            <person name="Chang Y."/>
            <person name="Wang S."/>
            <person name="Sekimoto S."/>
            <person name="Aerts A.L."/>
            <person name="Choi C."/>
            <person name="Clum A."/>
            <person name="LaButti K.M."/>
            <person name="Lindquist E.A."/>
            <person name="Yee Ngan C."/>
            <person name="Ohm R.A."/>
            <person name="Salamov A.A."/>
            <person name="Grigoriev I.V."/>
            <person name="Spatafora J.W."/>
            <person name="Berbee M.L."/>
        </authorList>
    </citation>
    <scope>NUCLEOTIDE SEQUENCE [LARGE SCALE GENOMIC DNA]</scope>
    <source>
        <strain evidence="1 2">NRRL 28638</strain>
    </source>
</reference>
<dbReference type="Proteomes" id="UP000070444">
    <property type="component" value="Unassembled WGS sequence"/>
</dbReference>
<gene>
    <name evidence="1" type="ORF">CONCODRAFT_6758</name>
</gene>
<evidence type="ECO:0000313" key="2">
    <source>
        <dbReference type="Proteomes" id="UP000070444"/>
    </source>
</evidence>
<evidence type="ECO:0000313" key="1">
    <source>
        <dbReference type="EMBL" id="KXN70678.1"/>
    </source>
</evidence>
<accession>A0A137P6Q1</accession>
<dbReference type="EMBL" id="KQ964496">
    <property type="protein sequence ID" value="KXN70678.1"/>
    <property type="molecule type" value="Genomic_DNA"/>
</dbReference>
<organism evidence="1 2">
    <name type="scientific">Conidiobolus coronatus (strain ATCC 28846 / CBS 209.66 / NRRL 28638)</name>
    <name type="common">Delacroixia coronata</name>
    <dbReference type="NCBI Taxonomy" id="796925"/>
    <lineage>
        <taxon>Eukaryota</taxon>
        <taxon>Fungi</taxon>
        <taxon>Fungi incertae sedis</taxon>
        <taxon>Zoopagomycota</taxon>
        <taxon>Entomophthoromycotina</taxon>
        <taxon>Entomophthoromycetes</taxon>
        <taxon>Entomophthorales</taxon>
        <taxon>Ancylistaceae</taxon>
        <taxon>Conidiobolus</taxon>
    </lineage>
</organism>
<protein>
    <recommendedName>
        <fullName evidence="3">F-box domain-containing protein</fullName>
    </recommendedName>
</protein>
<name>A0A137P6Q1_CONC2</name>